<accession>A0A9Q1GMZ2</accession>
<evidence type="ECO:0000313" key="3">
    <source>
        <dbReference type="Proteomes" id="UP001153076"/>
    </source>
</evidence>
<name>A0A9Q1GMZ2_9CARY</name>
<dbReference type="EMBL" id="JAKOGI010002448">
    <property type="protein sequence ID" value="KAJ8421980.1"/>
    <property type="molecule type" value="Genomic_DNA"/>
</dbReference>
<proteinExistence type="predicted"/>
<protein>
    <submittedName>
        <fullName evidence="2">Uncharacterized protein</fullName>
    </submittedName>
</protein>
<gene>
    <name evidence="2" type="ORF">Cgig2_028265</name>
</gene>
<dbReference type="AlphaFoldDB" id="A0A9Q1GMZ2"/>
<evidence type="ECO:0000313" key="2">
    <source>
        <dbReference type="EMBL" id="KAJ8421980.1"/>
    </source>
</evidence>
<keyword evidence="3" id="KW-1185">Reference proteome</keyword>
<comment type="caution">
    <text evidence="2">The sequence shown here is derived from an EMBL/GenBank/DDBJ whole genome shotgun (WGS) entry which is preliminary data.</text>
</comment>
<feature type="region of interest" description="Disordered" evidence="1">
    <location>
        <begin position="125"/>
        <end position="172"/>
    </location>
</feature>
<evidence type="ECO:0000256" key="1">
    <source>
        <dbReference type="SAM" id="MobiDB-lite"/>
    </source>
</evidence>
<feature type="compositionally biased region" description="Basic and acidic residues" evidence="1">
    <location>
        <begin position="153"/>
        <end position="164"/>
    </location>
</feature>
<dbReference type="Proteomes" id="UP001153076">
    <property type="component" value="Unassembled WGS sequence"/>
</dbReference>
<reference evidence="2" key="1">
    <citation type="submission" date="2022-04" db="EMBL/GenBank/DDBJ databases">
        <title>Carnegiea gigantea Genome sequencing and assembly v2.</title>
        <authorList>
            <person name="Copetti D."/>
            <person name="Sanderson M.J."/>
            <person name="Burquez A."/>
            <person name="Wojciechowski M.F."/>
        </authorList>
    </citation>
    <scope>NUCLEOTIDE SEQUENCE</scope>
    <source>
        <strain evidence="2">SGP5-SGP5p</strain>
        <tissue evidence="2">Aerial part</tissue>
    </source>
</reference>
<organism evidence="2 3">
    <name type="scientific">Carnegiea gigantea</name>
    <dbReference type="NCBI Taxonomy" id="171969"/>
    <lineage>
        <taxon>Eukaryota</taxon>
        <taxon>Viridiplantae</taxon>
        <taxon>Streptophyta</taxon>
        <taxon>Embryophyta</taxon>
        <taxon>Tracheophyta</taxon>
        <taxon>Spermatophyta</taxon>
        <taxon>Magnoliopsida</taxon>
        <taxon>eudicotyledons</taxon>
        <taxon>Gunneridae</taxon>
        <taxon>Pentapetalae</taxon>
        <taxon>Caryophyllales</taxon>
        <taxon>Cactineae</taxon>
        <taxon>Cactaceae</taxon>
        <taxon>Cactoideae</taxon>
        <taxon>Echinocereeae</taxon>
        <taxon>Carnegiea</taxon>
    </lineage>
</organism>
<dbReference type="PANTHER" id="PTHR31973">
    <property type="entry name" value="POLYPROTEIN, PUTATIVE-RELATED"/>
    <property type="match status" value="1"/>
</dbReference>
<sequence length="449" mass="50969">MDSTEESLVAAEELEGDDEAEIVGHDRKIGDDEVEKIGGQNILRDETIARQGMQAVNVEDSVWDNLVTSIDEILMRMNFGGKLSPTHISFVEKQDNMVQVVLQSPNATQESIYMCVDTKTNKNLSAHSPNKASMSKGKGVYEPPVIRSSPRTKGKEDWTSEHAPTRSSSRAKGKEIVICEPICTRSSPRAKGKGIIISEPICTRTKGKGIVISEPASENNWDDSSDEIVDAKREHDSSDSSEVSLVHEDDIFDNKSEDEPDALDRIEHCSWRIHASLFCDGITFQVARQLVQDVKANASMDIKAMENTLMGRYGLVRPKHILRIAKNKIIDMLQGKQEESYQYLARPKLRTLAARAANAYNHFVHKKALDALEKENPATVTWLLDEPKEHWCRYLFDTTTKSPNNCTNFVKSFNDVINWYRDRHVFALCEYIREKWTQWIVQRREIVET</sequence>
<dbReference type="PANTHER" id="PTHR31973:SF187">
    <property type="entry name" value="MUTATOR TRANSPOSASE MUDRA PROTEIN"/>
    <property type="match status" value="1"/>
</dbReference>